<organism evidence="1 2">
    <name type="scientific">Gnomoniopsis smithogilvyi</name>
    <dbReference type="NCBI Taxonomy" id="1191159"/>
    <lineage>
        <taxon>Eukaryota</taxon>
        <taxon>Fungi</taxon>
        <taxon>Dikarya</taxon>
        <taxon>Ascomycota</taxon>
        <taxon>Pezizomycotina</taxon>
        <taxon>Sordariomycetes</taxon>
        <taxon>Sordariomycetidae</taxon>
        <taxon>Diaporthales</taxon>
        <taxon>Gnomoniaceae</taxon>
        <taxon>Gnomoniopsis</taxon>
    </lineage>
</organism>
<gene>
    <name evidence="1" type="ORF">N0V93_010365</name>
</gene>
<evidence type="ECO:0000313" key="2">
    <source>
        <dbReference type="Proteomes" id="UP001140453"/>
    </source>
</evidence>
<proteinExistence type="predicted"/>
<sequence length="137" mass="15392">MPNIIAQHDVDRVGDKGAAVTLRLADVPPACFLLYAAQREPWKAFFLPVEPNHLIHNPSTGNDIDTDYTLEKNDTCGGKYAEDDDTQPIDGKFSFVFLSSPKMIQISLDRRDSLHWDAYNCKEAVNRRRAYGADGVH</sequence>
<evidence type="ECO:0000313" key="1">
    <source>
        <dbReference type="EMBL" id="KAJ4385304.1"/>
    </source>
</evidence>
<protein>
    <submittedName>
        <fullName evidence="1">Uncharacterized protein</fullName>
    </submittedName>
</protein>
<accession>A0A9W9CRR4</accession>
<keyword evidence="2" id="KW-1185">Reference proteome</keyword>
<reference evidence="1" key="1">
    <citation type="submission" date="2022-10" db="EMBL/GenBank/DDBJ databases">
        <title>Tapping the CABI collections for fungal endophytes: first genome assemblies for Collariella, Neodidymelliopsis, Ascochyta clinopodiicola, Didymella pomorum, Didymosphaeria variabile, Neocosmospora piperis and Neocucurbitaria cava.</title>
        <authorList>
            <person name="Hill R."/>
        </authorList>
    </citation>
    <scope>NUCLEOTIDE SEQUENCE</scope>
    <source>
        <strain evidence="1">IMI 355082</strain>
    </source>
</reference>
<dbReference type="AlphaFoldDB" id="A0A9W9CRR4"/>
<name>A0A9W9CRR4_9PEZI</name>
<dbReference type="EMBL" id="JAPEVB010000008">
    <property type="protein sequence ID" value="KAJ4385304.1"/>
    <property type="molecule type" value="Genomic_DNA"/>
</dbReference>
<dbReference type="Proteomes" id="UP001140453">
    <property type="component" value="Unassembled WGS sequence"/>
</dbReference>
<comment type="caution">
    <text evidence="1">The sequence shown here is derived from an EMBL/GenBank/DDBJ whole genome shotgun (WGS) entry which is preliminary data.</text>
</comment>